<dbReference type="SUPFAM" id="SSF51126">
    <property type="entry name" value="Pectin lyase-like"/>
    <property type="match status" value="1"/>
</dbReference>
<organism evidence="3 4">
    <name type="scientific">Actinopolymorpha pittospori</name>
    <dbReference type="NCBI Taxonomy" id="648752"/>
    <lineage>
        <taxon>Bacteria</taxon>
        <taxon>Bacillati</taxon>
        <taxon>Actinomycetota</taxon>
        <taxon>Actinomycetes</taxon>
        <taxon>Propionibacteriales</taxon>
        <taxon>Actinopolymorphaceae</taxon>
        <taxon>Actinopolymorpha</taxon>
    </lineage>
</organism>
<name>A0A927RRC5_9ACTN</name>
<dbReference type="RefSeq" id="WP_192756099.1">
    <property type="nucleotide sequence ID" value="NZ_BAABJL010000082.1"/>
</dbReference>
<feature type="region of interest" description="Disordered" evidence="1">
    <location>
        <begin position="27"/>
        <end position="60"/>
    </location>
</feature>
<feature type="compositionally biased region" description="Basic and acidic residues" evidence="1">
    <location>
        <begin position="200"/>
        <end position="214"/>
    </location>
</feature>
<evidence type="ECO:0000256" key="2">
    <source>
        <dbReference type="SAM" id="SignalP"/>
    </source>
</evidence>
<evidence type="ECO:0008006" key="5">
    <source>
        <dbReference type="Google" id="ProtNLM"/>
    </source>
</evidence>
<feature type="chain" id="PRO_5037918318" description="Polymorphic outer membrane protein repeat-containing protein" evidence="2">
    <location>
        <begin position="22"/>
        <end position="459"/>
    </location>
</feature>
<gene>
    <name evidence="3" type="ORF">HEB94_010036</name>
</gene>
<dbReference type="Proteomes" id="UP000638648">
    <property type="component" value="Unassembled WGS sequence"/>
</dbReference>
<dbReference type="InterPro" id="IPR011050">
    <property type="entry name" value="Pectin_lyase_fold/virulence"/>
</dbReference>
<sequence>MAAIGGLAGASGLAAIGVALATDAPTTGTSEVARRAASAAQPMGGDSGSKDGDKGKDDKVKQVPCDPDLLIAALVRGNAEGVANLELEPKCAYTLTAFEDDDGLPVIVGRIKIDGKGATIVRAANAEPFRIFNVASGGNLTLRDLTVKGGDARTPEGGGGLLVQAGGKASIEASDFTLNRTTGLGGAIFNRGVTRIVGGGERKDDAEKNSHGEDDSWSGGSELTLNTSVGDGGAIANTGALTVENARLTYNNSLASGGALANVEGGVAKISRTEIDGNHASVDGGGLTSVNTDTNTQLRDSSVTGNTAGNDGGGLTNLGGGQLYAQRVDVSHNTATDDGGGVAIIDGTTVIERSKINENNALTGMAGGVFDVAGELVLRHSEVSQHRAFGPAGQAGGIANIDGDVTLTDTQVVENASTMAPGGIFNNNDAFTVDDDSTIIKNRPTNCEGSPNDVPNCFG</sequence>
<comment type="caution">
    <text evidence="3">The sequence shown here is derived from an EMBL/GenBank/DDBJ whole genome shotgun (WGS) entry which is preliminary data.</text>
</comment>
<evidence type="ECO:0000256" key="1">
    <source>
        <dbReference type="SAM" id="MobiDB-lite"/>
    </source>
</evidence>
<dbReference type="EMBL" id="JADBEM010000001">
    <property type="protein sequence ID" value="MBE1613188.1"/>
    <property type="molecule type" value="Genomic_DNA"/>
</dbReference>
<feature type="compositionally biased region" description="Basic and acidic residues" evidence="1">
    <location>
        <begin position="48"/>
        <end position="60"/>
    </location>
</feature>
<keyword evidence="2" id="KW-0732">Signal</keyword>
<evidence type="ECO:0000313" key="3">
    <source>
        <dbReference type="EMBL" id="MBE1613188.1"/>
    </source>
</evidence>
<evidence type="ECO:0000313" key="4">
    <source>
        <dbReference type="Proteomes" id="UP000638648"/>
    </source>
</evidence>
<feature type="region of interest" description="Disordered" evidence="1">
    <location>
        <begin position="199"/>
        <end position="223"/>
    </location>
</feature>
<dbReference type="AlphaFoldDB" id="A0A927RRC5"/>
<keyword evidence="4" id="KW-1185">Reference proteome</keyword>
<feature type="signal peptide" evidence="2">
    <location>
        <begin position="1"/>
        <end position="21"/>
    </location>
</feature>
<proteinExistence type="predicted"/>
<reference evidence="3" key="1">
    <citation type="submission" date="2020-10" db="EMBL/GenBank/DDBJ databases">
        <title>Sequencing the genomes of 1000 actinobacteria strains.</title>
        <authorList>
            <person name="Klenk H.-P."/>
        </authorList>
    </citation>
    <scope>NUCLEOTIDE SEQUENCE</scope>
    <source>
        <strain evidence="3">DSM 45354</strain>
    </source>
</reference>
<protein>
    <recommendedName>
        <fullName evidence="5">Polymorphic outer membrane protein repeat-containing protein</fullName>
    </recommendedName>
</protein>
<accession>A0A927RRC5</accession>